<dbReference type="AlphaFoldDB" id="A0AAE4B9U5"/>
<accession>A0AAE4B9U5</accession>
<dbReference type="Proteomes" id="UP001182042">
    <property type="component" value="Unassembled WGS sequence"/>
</dbReference>
<dbReference type="PANTHER" id="PTHR10996">
    <property type="entry name" value="2-HYDROXYACID DEHYDROGENASE-RELATED"/>
    <property type="match status" value="1"/>
</dbReference>
<dbReference type="GO" id="GO:0030267">
    <property type="term" value="F:glyoxylate reductase (NADPH) activity"/>
    <property type="evidence" value="ECO:0007669"/>
    <property type="project" value="TreeGrafter"/>
</dbReference>
<dbReference type="InterPro" id="IPR050223">
    <property type="entry name" value="D-isomer_2-hydroxyacid_DH"/>
</dbReference>
<organism evidence="7 8">
    <name type="scientific">Bacillus pumilus</name>
    <name type="common">Bacillus mesentericus</name>
    <dbReference type="NCBI Taxonomy" id="1408"/>
    <lineage>
        <taxon>Bacteria</taxon>
        <taxon>Bacillati</taxon>
        <taxon>Bacillota</taxon>
        <taxon>Bacilli</taxon>
        <taxon>Bacillales</taxon>
        <taxon>Bacillaceae</taxon>
        <taxon>Bacillus</taxon>
    </lineage>
</organism>
<evidence type="ECO:0000313" key="7">
    <source>
        <dbReference type="EMBL" id="MDR4250509.1"/>
    </source>
</evidence>
<comment type="caution">
    <text evidence="7">The sequence shown here is derived from an EMBL/GenBank/DDBJ whole genome shotgun (WGS) entry which is preliminary data.</text>
</comment>
<proteinExistence type="inferred from homology"/>
<evidence type="ECO:0000256" key="1">
    <source>
        <dbReference type="ARBA" id="ARBA00005854"/>
    </source>
</evidence>
<dbReference type="Pfam" id="PF00389">
    <property type="entry name" value="2-Hacid_dh"/>
    <property type="match status" value="1"/>
</dbReference>
<name>A0AAE4B9U5_BACPU</name>
<evidence type="ECO:0000259" key="6">
    <source>
        <dbReference type="Pfam" id="PF02826"/>
    </source>
</evidence>
<dbReference type="RefSeq" id="WP_106048239.1">
    <property type="nucleotide sequence ID" value="NZ_CP029464.1"/>
</dbReference>
<evidence type="ECO:0000256" key="4">
    <source>
        <dbReference type="RuleBase" id="RU003719"/>
    </source>
</evidence>
<dbReference type="SUPFAM" id="SSF52283">
    <property type="entry name" value="Formate/glycerate dehydrogenase catalytic domain-like"/>
    <property type="match status" value="1"/>
</dbReference>
<dbReference type="InterPro" id="IPR006139">
    <property type="entry name" value="D-isomer_2_OHA_DH_cat_dom"/>
</dbReference>
<dbReference type="GO" id="GO:0051287">
    <property type="term" value="F:NAD binding"/>
    <property type="evidence" value="ECO:0007669"/>
    <property type="project" value="InterPro"/>
</dbReference>
<evidence type="ECO:0000313" key="8">
    <source>
        <dbReference type="Proteomes" id="UP001182042"/>
    </source>
</evidence>
<dbReference type="GO" id="GO:0005829">
    <property type="term" value="C:cytosol"/>
    <property type="evidence" value="ECO:0007669"/>
    <property type="project" value="TreeGrafter"/>
</dbReference>
<dbReference type="Pfam" id="PF02826">
    <property type="entry name" value="2-Hacid_dh_C"/>
    <property type="match status" value="1"/>
</dbReference>
<dbReference type="FunFam" id="3.40.50.720:FF:000462">
    <property type="entry name" value="Glyoxylate reductase (NADP+)"/>
    <property type="match status" value="1"/>
</dbReference>
<dbReference type="PANTHER" id="PTHR10996:SF178">
    <property type="entry name" value="2-HYDROXYACID DEHYDROGENASE YGL185C-RELATED"/>
    <property type="match status" value="1"/>
</dbReference>
<evidence type="ECO:0000256" key="2">
    <source>
        <dbReference type="ARBA" id="ARBA00023002"/>
    </source>
</evidence>
<dbReference type="EMBL" id="VKQA01000002">
    <property type="protein sequence ID" value="MDR4250509.1"/>
    <property type="molecule type" value="Genomic_DNA"/>
</dbReference>
<dbReference type="CDD" id="cd05301">
    <property type="entry name" value="GDH"/>
    <property type="match status" value="1"/>
</dbReference>
<evidence type="ECO:0000256" key="3">
    <source>
        <dbReference type="ARBA" id="ARBA00023027"/>
    </source>
</evidence>
<keyword evidence="2 4" id="KW-0560">Oxidoreductase</keyword>
<feature type="domain" description="D-isomer specific 2-hydroxyacid dehydrogenase catalytic" evidence="5">
    <location>
        <begin position="6"/>
        <end position="320"/>
    </location>
</feature>
<dbReference type="SUPFAM" id="SSF51735">
    <property type="entry name" value="NAD(P)-binding Rossmann-fold domains"/>
    <property type="match status" value="1"/>
</dbReference>
<dbReference type="InterPro" id="IPR036291">
    <property type="entry name" value="NAD(P)-bd_dom_sf"/>
</dbReference>
<comment type="similarity">
    <text evidence="1 4">Belongs to the D-isomer specific 2-hydroxyacid dehydrogenase family.</text>
</comment>
<dbReference type="InterPro" id="IPR029752">
    <property type="entry name" value="D-isomer_DH_CS1"/>
</dbReference>
<evidence type="ECO:0000259" key="5">
    <source>
        <dbReference type="Pfam" id="PF00389"/>
    </source>
</evidence>
<dbReference type="PROSITE" id="PS00065">
    <property type="entry name" value="D_2_HYDROXYACID_DH_1"/>
    <property type="match status" value="1"/>
</dbReference>
<dbReference type="InterPro" id="IPR006140">
    <property type="entry name" value="D-isomer_DH_NAD-bd"/>
</dbReference>
<gene>
    <name evidence="7" type="ORF">FO508_09135</name>
</gene>
<dbReference type="GO" id="GO:0016618">
    <property type="term" value="F:hydroxypyruvate reductase [NAD(P)H] activity"/>
    <property type="evidence" value="ECO:0007669"/>
    <property type="project" value="TreeGrafter"/>
</dbReference>
<protein>
    <submittedName>
        <fullName evidence="7">D-glycerate dehydrogenase</fullName>
    </submittedName>
</protein>
<feature type="domain" description="D-isomer specific 2-hydroxyacid dehydrogenase NAD-binding" evidence="6">
    <location>
        <begin position="111"/>
        <end position="289"/>
    </location>
</feature>
<dbReference type="Gene3D" id="3.40.50.720">
    <property type="entry name" value="NAD(P)-binding Rossmann-like Domain"/>
    <property type="match status" value="2"/>
</dbReference>
<keyword evidence="3" id="KW-0520">NAD</keyword>
<sequence>MPKPYVYITRKLDEASLTPLKEVAHIEMWPSEDEPCPREELEKQAAQADALLTMLSDQVDEALLSKTPNVKVIANLAVGYDNIDLEAAEKRNITICHTPDVLTESTADLAFALLMASARRIVEASDWIKEGNWTGWGPLLLAGADIHHKTLGIVGMGSIGTALAKRAAGFDMKVLYHNRSRKPEAEAQLGVTYAPFEELLTQSDFIVCLTPLTPETKDMFNEKAFDLMKNSAYFINVSRGQTVDEDALYEAVTTGKIAGAGLDVFRQEPVSPSHPLTTLPNVTVLPHIGSASVETRKTMMRLCAENIALVLQGQQAKTPVRSSYKAP</sequence>
<reference evidence="7" key="1">
    <citation type="submission" date="2019-07" db="EMBL/GenBank/DDBJ databases">
        <title>Phylogenomic Reclassification of ATCC Bacillus Strains and Various Taxa within the Genus Bacillus.</title>
        <authorList>
            <person name="Riojas M.A."/>
            <person name="Frank A.M."/>
            <person name="Fenn S.L."/>
            <person name="King S."/>
            <person name="Brower S."/>
            <person name="Hazbon M.H."/>
        </authorList>
    </citation>
    <scope>NUCLEOTIDE SEQUENCE</scope>
    <source>
        <strain evidence="7">ATCC 27142</strain>
    </source>
</reference>